<proteinExistence type="predicted"/>
<accession>A0A0M0G5H8</accession>
<dbReference type="EMBL" id="LGUE01000004">
    <property type="protein sequence ID" value="KON85028.1"/>
    <property type="molecule type" value="Genomic_DNA"/>
</dbReference>
<dbReference type="RefSeq" id="WP_053428629.1">
    <property type="nucleotide sequence ID" value="NZ_JAUKEH010000002.1"/>
</dbReference>
<comment type="caution">
    <text evidence="1">The sequence shown here is derived from an EMBL/GenBank/DDBJ whole genome shotgun (WGS) entry which is preliminary data.</text>
</comment>
<evidence type="ECO:0000313" key="2">
    <source>
        <dbReference type="Proteomes" id="UP000037405"/>
    </source>
</evidence>
<keyword evidence="2" id="KW-1185">Reference proteome</keyword>
<gene>
    <name evidence="1" type="ORF">AF331_13635</name>
</gene>
<reference evidence="2" key="1">
    <citation type="submission" date="2015-07" db="EMBL/GenBank/DDBJ databases">
        <title>Fjat-14235 jcm11544.</title>
        <authorList>
            <person name="Liu B."/>
            <person name="Wang J."/>
            <person name="Zhu Y."/>
            <person name="Liu G."/>
            <person name="Chen Q."/>
            <person name="Chen Z."/>
            <person name="Lan J."/>
            <person name="Che J."/>
            <person name="Ge C."/>
            <person name="Shi H."/>
            <person name="Pan Z."/>
            <person name="Liu X."/>
        </authorList>
    </citation>
    <scope>NUCLEOTIDE SEQUENCE [LARGE SCALE GENOMIC DNA]</scope>
    <source>
        <strain evidence="2">JCM 11544</strain>
    </source>
</reference>
<evidence type="ECO:0000313" key="1">
    <source>
        <dbReference type="EMBL" id="KON85028.1"/>
    </source>
</evidence>
<dbReference type="Proteomes" id="UP000037405">
    <property type="component" value="Unassembled WGS sequence"/>
</dbReference>
<sequence length="107" mass="12205">MNKRKVVLFSLVGVALLGALGLYWFEPSRTTMVVEVVEKNSDGEEHTLTVNNAMGYKDILFTIHVKDPSVWNLVQKDEQYNVTYVSYRFSEKNNLKTIGVFGEEQAD</sequence>
<dbReference type="OrthoDB" id="2915800at2"/>
<name>A0A0M0G5H8_9BACI</name>
<organism evidence="1 2">
    <name type="scientific">Rossellomorea marisflavi</name>
    <dbReference type="NCBI Taxonomy" id="189381"/>
    <lineage>
        <taxon>Bacteria</taxon>
        <taxon>Bacillati</taxon>
        <taxon>Bacillota</taxon>
        <taxon>Bacilli</taxon>
        <taxon>Bacillales</taxon>
        <taxon>Bacillaceae</taxon>
        <taxon>Rossellomorea</taxon>
    </lineage>
</organism>
<protein>
    <submittedName>
        <fullName evidence="1">Uncharacterized protein</fullName>
    </submittedName>
</protein>
<dbReference type="AlphaFoldDB" id="A0A0M0G5H8"/>
<dbReference type="PATRIC" id="fig|189381.12.peg.2789"/>